<organism evidence="1">
    <name type="scientific">Siphoviridae sp. ct37J14</name>
    <dbReference type="NCBI Taxonomy" id="2826280"/>
    <lineage>
        <taxon>Viruses</taxon>
        <taxon>Duplodnaviria</taxon>
        <taxon>Heunggongvirae</taxon>
        <taxon>Uroviricota</taxon>
        <taxon>Caudoviricetes</taxon>
    </lineage>
</organism>
<evidence type="ECO:0000313" key="1">
    <source>
        <dbReference type="EMBL" id="DAD75827.1"/>
    </source>
</evidence>
<dbReference type="EMBL" id="BK014790">
    <property type="protein sequence ID" value="DAD75827.1"/>
    <property type="molecule type" value="Genomic_DNA"/>
</dbReference>
<name>A0A8S5M168_9CAUD</name>
<accession>A0A8S5M168</accession>
<proteinExistence type="predicted"/>
<sequence>MIATAVLIMLEGRLTHLAELNISHVPCVQGVLEVVNSGFCKILS</sequence>
<reference evidence="1" key="1">
    <citation type="journal article" date="2021" name="Proc. Natl. Acad. Sci. U.S.A.">
        <title>A Catalog of Tens of Thousands of Viruses from Human Metagenomes Reveals Hidden Associations with Chronic Diseases.</title>
        <authorList>
            <person name="Tisza M.J."/>
            <person name="Buck C.B."/>
        </authorList>
    </citation>
    <scope>NUCLEOTIDE SEQUENCE</scope>
    <source>
        <strain evidence="1">Ct37J14</strain>
    </source>
</reference>
<protein>
    <submittedName>
        <fullName evidence="1">Uncharacterized protein</fullName>
    </submittedName>
</protein>